<dbReference type="CDD" id="cd16320">
    <property type="entry name" value="MraZ_N"/>
    <property type="match status" value="1"/>
</dbReference>
<proteinExistence type="inferred from homology"/>
<dbReference type="InterPro" id="IPR035642">
    <property type="entry name" value="MraZ_N"/>
</dbReference>
<dbReference type="GO" id="GO:0003700">
    <property type="term" value="F:DNA-binding transcription factor activity"/>
    <property type="evidence" value="ECO:0007669"/>
    <property type="project" value="UniProtKB-UniRule"/>
</dbReference>
<evidence type="ECO:0000256" key="6">
    <source>
        <dbReference type="ARBA" id="ARBA00023163"/>
    </source>
</evidence>
<dbReference type="InterPro" id="IPR037914">
    <property type="entry name" value="SpoVT-AbrB_sf"/>
</dbReference>
<dbReference type="PANTHER" id="PTHR34701">
    <property type="entry name" value="TRANSCRIPTIONAL REGULATOR MRAZ"/>
    <property type="match status" value="1"/>
</dbReference>
<dbReference type="STRING" id="1805034.AUJ59_03080"/>
<dbReference type="Pfam" id="PF02381">
    <property type="entry name" value="MraZ"/>
    <property type="match status" value="2"/>
</dbReference>
<gene>
    <name evidence="7" type="primary">mraZ</name>
    <name evidence="9" type="ORF">AUJ59_03080</name>
</gene>
<dbReference type="NCBIfam" id="TIGR00242">
    <property type="entry name" value="division/cell wall cluster transcriptional repressor MraZ"/>
    <property type="match status" value="1"/>
</dbReference>
<evidence type="ECO:0000256" key="4">
    <source>
        <dbReference type="ARBA" id="ARBA00023015"/>
    </source>
</evidence>
<dbReference type="GO" id="GO:2000143">
    <property type="term" value="P:negative regulation of DNA-templated transcription initiation"/>
    <property type="evidence" value="ECO:0007669"/>
    <property type="project" value="TreeGrafter"/>
</dbReference>
<evidence type="ECO:0000259" key="8">
    <source>
        <dbReference type="PROSITE" id="PS51740"/>
    </source>
</evidence>
<organism evidence="9 10">
    <name type="scientific">Candidatus Beckwithbacteria bacterium CG1_02_47_37</name>
    <dbReference type="NCBI Taxonomy" id="1805034"/>
    <lineage>
        <taxon>Bacteria</taxon>
        <taxon>Candidatus Beckwithiibacteriota</taxon>
    </lineage>
</organism>
<dbReference type="InterPro" id="IPR035644">
    <property type="entry name" value="MraZ_C"/>
</dbReference>
<dbReference type="GO" id="GO:0000976">
    <property type="term" value="F:transcription cis-regulatory region binding"/>
    <property type="evidence" value="ECO:0007669"/>
    <property type="project" value="TreeGrafter"/>
</dbReference>
<keyword evidence="3" id="KW-0677">Repeat</keyword>
<dbReference type="CDD" id="cd16321">
    <property type="entry name" value="MraZ_C"/>
    <property type="match status" value="1"/>
</dbReference>
<accession>A0A1J4RSK2</accession>
<sequence>MLIGQYQTKINAKGRAALPAKFKRSLGNRIIITAGYEQSLMVVAQKDWQGEIDRVTGQSSTLGLTRETDRFLLGSAYEIELDSQGRFIIPKYLRQYAGLTAEIVFVGVGKRAEIWSQAKWDKYSQYLNQRVKELGEKLNA</sequence>
<keyword evidence="5 7" id="KW-0238">DNA-binding</keyword>
<name>A0A1J4RSK2_9BACT</name>
<dbReference type="SUPFAM" id="SSF89447">
    <property type="entry name" value="AbrB/MazE/MraZ-like"/>
    <property type="match status" value="1"/>
</dbReference>
<keyword evidence="2 7" id="KW-0963">Cytoplasm</keyword>
<dbReference type="GO" id="GO:0005737">
    <property type="term" value="C:cytoplasm"/>
    <property type="evidence" value="ECO:0007669"/>
    <property type="project" value="UniProtKB-UniRule"/>
</dbReference>
<dbReference type="PANTHER" id="PTHR34701:SF1">
    <property type="entry name" value="TRANSCRIPTIONAL REGULATOR MRAZ"/>
    <property type="match status" value="1"/>
</dbReference>
<dbReference type="InterPro" id="IPR038619">
    <property type="entry name" value="MraZ_sf"/>
</dbReference>
<dbReference type="InterPro" id="IPR007159">
    <property type="entry name" value="SpoVT-AbrB_dom"/>
</dbReference>
<dbReference type="GO" id="GO:0009295">
    <property type="term" value="C:nucleoid"/>
    <property type="evidence" value="ECO:0007669"/>
    <property type="project" value="UniProtKB-SubCell"/>
</dbReference>
<evidence type="ECO:0000256" key="5">
    <source>
        <dbReference type="ARBA" id="ARBA00023125"/>
    </source>
</evidence>
<evidence type="ECO:0000256" key="1">
    <source>
        <dbReference type="ARBA" id="ARBA00013860"/>
    </source>
</evidence>
<evidence type="ECO:0000256" key="7">
    <source>
        <dbReference type="HAMAP-Rule" id="MF_01008"/>
    </source>
</evidence>
<dbReference type="EMBL" id="MNUI01000051">
    <property type="protein sequence ID" value="OIN88878.1"/>
    <property type="molecule type" value="Genomic_DNA"/>
</dbReference>
<comment type="similarity">
    <text evidence="7">Belongs to the MraZ family.</text>
</comment>
<dbReference type="Proteomes" id="UP000183144">
    <property type="component" value="Unassembled WGS sequence"/>
</dbReference>
<evidence type="ECO:0000256" key="3">
    <source>
        <dbReference type="ARBA" id="ARBA00022737"/>
    </source>
</evidence>
<dbReference type="AlphaFoldDB" id="A0A1J4RSK2"/>
<dbReference type="PROSITE" id="PS51740">
    <property type="entry name" value="SPOVT_ABRB"/>
    <property type="match status" value="2"/>
</dbReference>
<dbReference type="InterPro" id="IPR003444">
    <property type="entry name" value="MraZ"/>
</dbReference>
<evidence type="ECO:0000313" key="10">
    <source>
        <dbReference type="Proteomes" id="UP000183144"/>
    </source>
</evidence>
<dbReference type="InterPro" id="IPR020603">
    <property type="entry name" value="MraZ_dom"/>
</dbReference>
<comment type="subcellular location">
    <subcellularLocation>
        <location evidence="7">Cytoplasm</location>
        <location evidence="7">Nucleoid</location>
    </subcellularLocation>
</comment>
<feature type="domain" description="SpoVT-AbrB" evidence="8">
    <location>
        <begin position="5"/>
        <end position="47"/>
    </location>
</feature>
<dbReference type="HAMAP" id="MF_01008">
    <property type="entry name" value="MraZ"/>
    <property type="match status" value="1"/>
</dbReference>
<comment type="subunit">
    <text evidence="7">Forms oligomers.</text>
</comment>
<keyword evidence="6 7" id="KW-0804">Transcription</keyword>
<reference evidence="9 10" key="1">
    <citation type="journal article" date="2016" name="Environ. Microbiol.">
        <title>Genomic resolution of a cold subsurface aquifer community provides metabolic insights for novel microbes adapted to high CO concentrations.</title>
        <authorList>
            <person name="Probst A.J."/>
            <person name="Castelle C.J."/>
            <person name="Singh A."/>
            <person name="Brown C.T."/>
            <person name="Anantharaman K."/>
            <person name="Sharon I."/>
            <person name="Hug L.A."/>
            <person name="Burstein D."/>
            <person name="Emerson J.B."/>
            <person name="Thomas B.C."/>
            <person name="Banfield J.F."/>
        </authorList>
    </citation>
    <scope>NUCLEOTIDE SEQUENCE [LARGE SCALE GENOMIC DNA]</scope>
    <source>
        <strain evidence="9">CG1_02_47_37</strain>
    </source>
</reference>
<feature type="domain" description="SpoVT-AbrB" evidence="8">
    <location>
        <begin position="76"/>
        <end position="119"/>
    </location>
</feature>
<evidence type="ECO:0000256" key="2">
    <source>
        <dbReference type="ARBA" id="ARBA00022490"/>
    </source>
</evidence>
<comment type="caution">
    <text evidence="9">The sequence shown here is derived from an EMBL/GenBank/DDBJ whole genome shotgun (WGS) entry which is preliminary data.</text>
</comment>
<evidence type="ECO:0000313" key="9">
    <source>
        <dbReference type="EMBL" id="OIN88878.1"/>
    </source>
</evidence>
<protein>
    <recommendedName>
        <fullName evidence="1 7">Transcriptional regulator MraZ</fullName>
    </recommendedName>
</protein>
<dbReference type="Gene3D" id="3.40.1550.20">
    <property type="entry name" value="Transcriptional regulator MraZ domain"/>
    <property type="match status" value="1"/>
</dbReference>
<keyword evidence="4 7" id="KW-0805">Transcription regulation</keyword>